<keyword evidence="1" id="KW-0472">Membrane</keyword>
<evidence type="ECO:0000313" key="2">
    <source>
        <dbReference type="EMBL" id="BCO25845.1"/>
    </source>
</evidence>
<evidence type="ECO:0000313" key="3">
    <source>
        <dbReference type="Proteomes" id="UP000824366"/>
    </source>
</evidence>
<reference evidence="2 3" key="1">
    <citation type="journal article" date="2021" name="Microbiol. Spectr.">
        <title>A Single Bacterium Capable of Oxidation and Reduction of Iron at Circumneutral pH.</title>
        <authorList>
            <person name="Kato S."/>
            <person name="Ohkuma M."/>
        </authorList>
    </citation>
    <scope>NUCLEOTIDE SEQUENCE [LARGE SCALE GENOMIC DNA]</scope>
    <source>
        <strain evidence="2 3">MIZ03</strain>
    </source>
</reference>
<proteinExistence type="predicted"/>
<keyword evidence="1" id="KW-1133">Transmembrane helix</keyword>
<protein>
    <submittedName>
        <fullName evidence="2">Uncharacterized protein</fullName>
    </submittedName>
</protein>
<evidence type="ECO:0000256" key="1">
    <source>
        <dbReference type="SAM" id="Phobius"/>
    </source>
</evidence>
<dbReference type="Proteomes" id="UP000824366">
    <property type="component" value="Chromosome"/>
</dbReference>
<organism evidence="2 3">
    <name type="scientific">Rhodoferax lithotrophicus</name>
    <dbReference type="NCBI Taxonomy" id="2798804"/>
    <lineage>
        <taxon>Bacteria</taxon>
        <taxon>Pseudomonadati</taxon>
        <taxon>Pseudomonadota</taxon>
        <taxon>Betaproteobacteria</taxon>
        <taxon>Burkholderiales</taxon>
        <taxon>Comamonadaceae</taxon>
        <taxon>Rhodoferax</taxon>
    </lineage>
</organism>
<accession>A0ABM7MI07</accession>
<name>A0ABM7MI07_9BURK</name>
<keyword evidence="1" id="KW-0812">Transmembrane</keyword>
<dbReference type="EMBL" id="AP024238">
    <property type="protein sequence ID" value="BCO25845.1"/>
    <property type="molecule type" value="Genomic_DNA"/>
</dbReference>
<sequence>MNFPSEKMLIKVSRIGQMVVFERLLTMFLIAAYAFLISATVHFSI</sequence>
<feature type="transmembrane region" description="Helical" evidence="1">
    <location>
        <begin position="20"/>
        <end position="43"/>
    </location>
</feature>
<keyword evidence="3" id="KW-1185">Reference proteome</keyword>
<gene>
    <name evidence="2" type="ORF">MIZ03_0724</name>
</gene>